<dbReference type="CDD" id="cd00075">
    <property type="entry name" value="HATPase"/>
    <property type="match status" value="1"/>
</dbReference>
<dbReference type="SMART" id="SM00388">
    <property type="entry name" value="HisKA"/>
    <property type="match status" value="1"/>
</dbReference>
<keyword evidence="8 13" id="KW-0067">ATP-binding</keyword>
<name>A0ABU5VUP7_9BACT</name>
<evidence type="ECO:0000256" key="3">
    <source>
        <dbReference type="ARBA" id="ARBA00012438"/>
    </source>
</evidence>
<feature type="transmembrane region" description="Helical" evidence="10">
    <location>
        <begin position="196"/>
        <end position="218"/>
    </location>
</feature>
<comment type="catalytic activity">
    <reaction evidence="1">
        <text>ATP + protein L-histidine = ADP + protein N-phospho-L-histidine.</text>
        <dbReference type="EC" id="2.7.13.3"/>
    </reaction>
</comment>
<dbReference type="RefSeq" id="WP_323575375.1">
    <property type="nucleotide sequence ID" value="NZ_JAYGJQ010000001.1"/>
</dbReference>
<dbReference type="CDD" id="cd00082">
    <property type="entry name" value="HisKA"/>
    <property type="match status" value="1"/>
</dbReference>
<evidence type="ECO:0000256" key="1">
    <source>
        <dbReference type="ARBA" id="ARBA00000085"/>
    </source>
</evidence>
<dbReference type="InterPro" id="IPR050351">
    <property type="entry name" value="BphY/WalK/GraS-like"/>
</dbReference>
<keyword evidence="5" id="KW-0808">Transferase</keyword>
<comment type="caution">
    <text evidence="13">The sequence shown here is derived from an EMBL/GenBank/DDBJ whole genome shotgun (WGS) entry which is preliminary data.</text>
</comment>
<protein>
    <recommendedName>
        <fullName evidence="3">histidine kinase</fullName>
        <ecNumber evidence="3">2.7.13.3</ecNumber>
    </recommendedName>
</protein>
<dbReference type="SMART" id="SM00387">
    <property type="entry name" value="HATPase_c"/>
    <property type="match status" value="1"/>
</dbReference>
<evidence type="ECO:0000313" key="13">
    <source>
        <dbReference type="EMBL" id="MEA9355745.1"/>
    </source>
</evidence>
<dbReference type="InterPro" id="IPR004358">
    <property type="entry name" value="Sig_transdc_His_kin-like_C"/>
</dbReference>
<dbReference type="EC" id="2.7.13.3" evidence="3"/>
<keyword evidence="6" id="KW-0547">Nucleotide-binding</keyword>
<sequence>MIQETFEQKSSIVKRLRTVMLSIIIFILLCFLTIYISNFNQLQDIQSLSTANNLLSLNTQAIESLNSTEQNMNVIFVRKDVSELRYKFEENLKVTKRLLFDSVLQSKEDQTLTNYLNSAIHALDELEISHEIIFNKLKNIHQITNQKQIEELNADLLVASQYLMDGKEILRKIQIHINKQNEGIFTSIYKNRYRPLLIAIGLCILFLTFVITIGWAMARNATKSILNLLSATERISKGDIDYQAPILEQDEIGRVTFAFNRMVTTLHANQEQLNLAMDRTNRLQSITESFSEALTPDQVFEVVFKQAFEAMEAAKGSIVLLSEDKTHLELKRLVGFPESVFKKWQRFPLSTDIPVAEAVRTGEPMFLSSEKLTKYTQLEADDREEKNYAIAYLPLIIEGKSLGALTFSFPINKSFDRPLREFMIALARQCAQAIHRSQLYDDAQKAIEVRDEFLSIASHELRTPLTPLKMQIQSVARQIKNDQGSTLTPERLIKMVETSDRQISRLSVLIDDLLDVTRISSGKLSLNKEFFSMKEMIIDVVGQYAHQFKHTQSVVEVIIEDDMLGFWDKVRIEQVIINLLTNAAKYAPKQPILTKVTTHGDMIKVQVTDKGPGIAEDNHERIFKRFERVSDKQNIGGLGLGLYICKQIVEAHRGKIYVESTPGKGATFTVELPKE</sequence>
<dbReference type="PRINTS" id="PR00344">
    <property type="entry name" value="BCTRLSENSOR"/>
</dbReference>
<dbReference type="InterPro" id="IPR005467">
    <property type="entry name" value="His_kinase_dom"/>
</dbReference>
<dbReference type="Pfam" id="PF00512">
    <property type="entry name" value="HisKA"/>
    <property type="match status" value="1"/>
</dbReference>
<keyword evidence="7" id="KW-0418">Kinase</keyword>
<dbReference type="InterPro" id="IPR036890">
    <property type="entry name" value="HATPase_C_sf"/>
</dbReference>
<dbReference type="GO" id="GO:0005524">
    <property type="term" value="F:ATP binding"/>
    <property type="evidence" value="ECO:0007669"/>
    <property type="project" value="UniProtKB-KW"/>
</dbReference>
<comment type="subcellular location">
    <subcellularLocation>
        <location evidence="2">Membrane</location>
    </subcellularLocation>
</comment>
<proteinExistence type="predicted"/>
<keyword evidence="4" id="KW-0597">Phosphoprotein</keyword>
<dbReference type="SUPFAM" id="SSF55781">
    <property type="entry name" value="GAF domain-like"/>
    <property type="match status" value="1"/>
</dbReference>
<dbReference type="Gene3D" id="3.30.565.10">
    <property type="entry name" value="Histidine kinase-like ATPase, C-terminal domain"/>
    <property type="match status" value="1"/>
</dbReference>
<gene>
    <name evidence="13" type="ORF">SHI21_06020</name>
</gene>
<evidence type="ECO:0000256" key="2">
    <source>
        <dbReference type="ARBA" id="ARBA00004370"/>
    </source>
</evidence>
<feature type="domain" description="Histidine kinase" evidence="11">
    <location>
        <begin position="456"/>
        <end position="675"/>
    </location>
</feature>
<dbReference type="InterPro" id="IPR029016">
    <property type="entry name" value="GAF-like_dom_sf"/>
</dbReference>
<keyword evidence="10" id="KW-0472">Membrane</keyword>
<dbReference type="InterPro" id="IPR003660">
    <property type="entry name" value="HAMP_dom"/>
</dbReference>
<evidence type="ECO:0000256" key="8">
    <source>
        <dbReference type="ARBA" id="ARBA00022840"/>
    </source>
</evidence>
<evidence type="ECO:0000259" key="11">
    <source>
        <dbReference type="PROSITE" id="PS50109"/>
    </source>
</evidence>
<evidence type="ECO:0000256" key="7">
    <source>
        <dbReference type="ARBA" id="ARBA00022777"/>
    </source>
</evidence>
<reference evidence="13 14" key="1">
    <citation type="submission" date="2023-11" db="EMBL/GenBank/DDBJ databases">
        <title>A Novel Polar Bacteriovorax (B. antarcticus) Isolated from the Biocrust in Antarctica.</title>
        <authorList>
            <person name="Mun W."/>
            <person name="Choi S.Y."/>
            <person name="Mitchell R.J."/>
        </authorList>
    </citation>
    <scope>NUCLEOTIDE SEQUENCE [LARGE SCALE GENOMIC DNA]</scope>
    <source>
        <strain evidence="13 14">PP10</strain>
    </source>
</reference>
<dbReference type="Proteomes" id="UP001302274">
    <property type="component" value="Unassembled WGS sequence"/>
</dbReference>
<evidence type="ECO:0000256" key="9">
    <source>
        <dbReference type="ARBA" id="ARBA00023012"/>
    </source>
</evidence>
<keyword evidence="9" id="KW-0902">Two-component regulatory system</keyword>
<dbReference type="PROSITE" id="PS50885">
    <property type="entry name" value="HAMP"/>
    <property type="match status" value="1"/>
</dbReference>
<feature type="domain" description="HAMP" evidence="12">
    <location>
        <begin position="219"/>
        <end position="271"/>
    </location>
</feature>
<keyword evidence="10" id="KW-0812">Transmembrane</keyword>
<dbReference type="Pfam" id="PF00672">
    <property type="entry name" value="HAMP"/>
    <property type="match status" value="1"/>
</dbReference>
<dbReference type="SUPFAM" id="SSF55874">
    <property type="entry name" value="ATPase domain of HSP90 chaperone/DNA topoisomerase II/histidine kinase"/>
    <property type="match status" value="1"/>
</dbReference>
<dbReference type="SMART" id="SM00065">
    <property type="entry name" value="GAF"/>
    <property type="match status" value="1"/>
</dbReference>
<keyword evidence="10" id="KW-1133">Transmembrane helix</keyword>
<dbReference type="PROSITE" id="PS50109">
    <property type="entry name" value="HIS_KIN"/>
    <property type="match status" value="1"/>
</dbReference>
<dbReference type="InterPro" id="IPR003661">
    <property type="entry name" value="HisK_dim/P_dom"/>
</dbReference>
<dbReference type="Pfam" id="PF02518">
    <property type="entry name" value="HATPase_c"/>
    <property type="match status" value="1"/>
</dbReference>
<dbReference type="SUPFAM" id="SSF158472">
    <property type="entry name" value="HAMP domain-like"/>
    <property type="match status" value="1"/>
</dbReference>
<evidence type="ECO:0000256" key="10">
    <source>
        <dbReference type="SAM" id="Phobius"/>
    </source>
</evidence>
<evidence type="ECO:0000259" key="12">
    <source>
        <dbReference type="PROSITE" id="PS50885"/>
    </source>
</evidence>
<dbReference type="Gene3D" id="6.10.340.10">
    <property type="match status" value="1"/>
</dbReference>
<dbReference type="CDD" id="cd06225">
    <property type="entry name" value="HAMP"/>
    <property type="match status" value="1"/>
</dbReference>
<dbReference type="Pfam" id="PF13185">
    <property type="entry name" value="GAF_2"/>
    <property type="match status" value="1"/>
</dbReference>
<accession>A0ABU5VUP7</accession>
<dbReference type="SMART" id="SM00304">
    <property type="entry name" value="HAMP"/>
    <property type="match status" value="1"/>
</dbReference>
<dbReference type="PANTHER" id="PTHR42878">
    <property type="entry name" value="TWO-COMPONENT HISTIDINE KINASE"/>
    <property type="match status" value="1"/>
</dbReference>
<evidence type="ECO:0000256" key="4">
    <source>
        <dbReference type="ARBA" id="ARBA00022553"/>
    </source>
</evidence>
<dbReference type="Gene3D" id="3.30.450.40">
    <property type="match status" value="1"/>
</dbReference>
<dbReference type="PANTHER" id="PTHR42878:SF7">
    <property type="entry name" value="SENSOR HISTIDINE KINASE GLRK"/>
    <property type="match status" value="1"/>
</dbReference>
<organism evidence="13 14">
    <name type="scientific">Bacteriovorax antarcticus</name>
    <dbReference type="NCBI Taxonomy" id="3088717"/>
    <lineage>
        <taxon>Bacteria</taxon>
        <taxon>Pseudomonadati</taxon>
        <taxon>Bdellovibrionota</taxon>
        <taxon>Bacteriovoracia</taxon>
        <taxon>Bacteriovoracales</taxon>
        <taxon>Bacteriovoracaceae</taxon>
        <taxon>Bacteriovorax</taxon>
    </lineage>
</organism>
<evidence type="ECO:0000313" key="14">
    <source>
        <dbReference type="Proteomes" id="UP001302274"/>
    </source>
</evidence>
<keyword evidence="14" id="KW-1185">Reference proteome</keyword>
<dbReference type="Gene3D" id="1.10.287.130">
    <property type="match status" value="1"/>
</dbReference>
<evidence type="ECO:0000256" key="5">
    <source>
        <dbReference type="ARBA" id="ARBA00022679"/>
    </source>
</evidence>
<dbReference type="InterPro" id="IPR003594">
    <property type="entry name" value="HATPase_dom"/>
</dbReference>
<evidence type="ECO:0000256" key="6">
    <source>
        <dbReference type="ARBA" id="ARBA00022741"/>
    </source>
</evidence>
<dbReference type="EMBL" id="JAYGJQ010000001">
    <property type="protein sequence ID" value="MEA9355745.1"/>
    <property type="molecule type" value="Genomic_DNA"/>
</dbReference>
<dbReference type="InterPro" id="IPR003018">
    <property type="entry name" value="GAF"/>
</dbReference>
<feature type="transmembrane region" description="Helical" evidence="10">
    <location>
        <begin position="19"/>
        <end position="37"/>
    </location>
</feature>